<protein>
    <submittedName>
        <fullName evidence="1">Uncharacterized protein</fullName>
    </submittedName>
</protein>
<evidence type="ECO:0000313" key="2">
    <source>
        <dbReference type="Proteomes" id="UP001596514"/>
    </source>
</evidence>
<gene>
    <name evidence="1" type="ORF">ACFQVD_26685</name>
</gene>
<keyword evidence="2" id="KW-1185">Reference proteome</keyword>
<sequence>MIRYFQTRPVEVSAIQWTGNNLSELHDLAGDCFRYTPSDAEGVAWVRTSAQVWESLSTDRWVVLDDTGALRVYTPAEFAALHEETSSAARDAAETLRRFRTFLDEDFRFWCSPNAVAAQYATQLLRILDQGGSNGR</sequence>
<name>A0ABW2T7E9_9ACTN</name>
<comment type="caution">
    <text evidence="1">The sequence shown here is derived from an EMBL/GenBank/DDBJ whole genome shotgun (WGS) entry which is preliminary data.</text>
</comment>
<dbReference type="Proteomes" id="UP001596514">
    <property type="component" value="Unassembled WGS sequence"/>
</dbReference>
<organism evidence="1 2">
    <name type="scientific">Streptosporangium amethystogenes subsp. fukuiense</name>
    <dbReference type="NCBI Taxonomy" id="698418"/>
    <lineage>
        <taxon>Bacteria</taxon>
        <taxon>Bacillati</taxon>
        <taxon>Actinomycetota</taxon>
        <taxon>Actinomycetes</taxon>
        <taxon>Streptosporangiales</taxon>
        <taxon>Streptosporangiaceae</taxon>
        <taxon>Streptosporangium</taxon>
    </lineage>
</organism>
<accession>A0ABW2T7E9</accession>
<proteinExistence type="predicted"/>
<reference evidence="2" key="1">
    <citation type="journal article" date="2019" name="Int. J. Syst. Evol. Microbiol.">
        <title>The Global Catalogue of Microorganisms (GCM) 10K type strain sequencing project: providing services to taxonomists for standard genome sequencing and annotation.</title>
        <authorList>
            <consortium name="The Broad Institute Genomics Platform"/>
            <consortium name="The Broad Institute Genome Sequencing Center for Infectious Disease"/>
            <person name="Wu L."/>
            <person name="Ma J."/>
        </authorList>
    </citation>
    <scope>NUCLEOTIDE SEQUENCE [LARGE SCALE GENOMIC DNA]</scope>
    <source>
        <strain evidence="2">JCM 10083</strain>
    </source>
</reference>
<dbReference type="RefSeq" id="WP_343981907.1">
    <property type="nucleotide sequence ID" value="NZ_BAAAGK010000233.1"/>
</dbReference>
<evidence type="ECO:0000313" key="1">
    <source>
        <dbReference type="EMBL" id="MFC7603706.1"/>
    </source>
</evidence>
<dbReference type="EMBL" id="JBHTEE010000001">
    <property type="protein sequence ID" value="MFC7603706.1"/>
    <property type="molecule type" value="Genomic_DNA"/>
</dbReference>